<dbReference type="AlphaFoldDB" id="A0A2Y9ANV2"/>
<dbReference type="OrthoDB" id="9795390at2"/>
<evidence type="ECO:0000313" key="8">
    <source>
        <dbReference type="Proteomes" id="UP000245839"/>
    </source>
</evidence>
<dbReference type="Proteomes" id="UP000251571">
    <property type="component" value="Unassembled WGS sequence"/>
</dbReference>
<keyword evidence="8" id="KW-1185">Reference proteome</keyword>
<dbReference type="InterPro" id="IPR011009">
    <property type="entry name" value="Kinase-like_dom_sf"/>
</dbReference>
<accession>A0A2Y9ANV2</accession>
<dbReference type="GO" id="GO:0005524">
    <property type="term" value="F:ATP binding"/>
    <property type="evidence" value="ECO:0007669"/>
    <property type="project" value="UniProtKB-KW"/>
</dbReference>
<dbReference type="EMBL" id="UETC01000004">
    <property type="protein sequence ID" value="SSA45756.1"/>
    <property type="molecule type" value="Genomic_DNA"/>
</dbReference>
<dbReference type="Pfam" id="PF03109">
    <property type="entry name" value="ABC1"/>
    <property type="match status" value="1"/>
</dbReference>
<reference evidence="6 8" key="3">
    <citation type="submission" date="2018-03" db="EMBL/GenBank/DDBJ databases">
        <title>Genomic Encyclopedia of Archaeal and Bacterial Type Strains, Phase II (KMG-II): from individual species to whole genera.</title>
        <authorList>
            <person name="Goeker M."/>
        </authorList>
    </citation>
    <scope>NUCLEOTIDE SEQUENCE [LARGE SCALE GENOMIC DNA]</scope>
    <source>
        <strain evidence="6 8">DSM 25227</strain>
    </source>
</reference>
<dbReference type="GO" id="GO:0016301">
    <property type="term" value="F:kinase activity"/>
    <property type="evidence" value="ECO:0007669"/>
    <property type="project" value="UniProtKB-KW"/>
</dbReference>
<keyword evidence="2" id="KW-0808">Transferase</keyword>
<proteinExistence type="inferred from homology"/>
<name>A0A2Y9ANV2_9RHOB</name>
<keyword evidence="4" id="KW-0067">ATP-binding</keyword>
<reference evidence="9" key="1">
    <citation type="submission" date="2016-10" db="EMBL/GenBank/DDBJ databases">
        <authorList>
            <person name="Varghese N."/>
            <person name="Submissions S."/>
        </authorList>
    </citation>
    <scope>NUCLEOTIDE SEQUENCE [LARGE SCALE GENOMIC DNA]</scope>
    <source>
        <strain evidence="9">DSM 25227</strain>
    </source>
</reference>
<comment type="similarity">
    <text evidence="1">Belongs to the protein kinase superfamily. ADCK protein kinase family.</text>
</comment>
<evidence type="ECO:0000256" key="4">
    <source>
        <dbReference type="ARBA" id="ARBA00022840"/>
    </source>
</evidence>
<reference evidence="7" key="2">
    <citation type="submission" date="2016-10" db="EMBL/GenBank/DDBJ databases">
        <authorList>
            <person name="Cai Z."/>
        </authorList>
    </citation>
    <scope>NUCLEOTIDE SEQUENCE [LARGE SCALE GENOMIC DNA]</scope>
    <source>
        <strain evidence="7">DSM 25227</strain>
    </source>
</reference>
<dbReference type="GO" id="GO:0006744">
    <property type="term" value="P:ubiquinone biosynthetic process"/>
    <property type="evidence" value="ECO:0007669"/>
    <property type="project" value="TreeGrafter"/>
</dbReference>
<keyword evidence="3" id="KW-0547">Nucleotide-binding</keyword>
<protein>
    <submittedName>
        <fullName evidence="7">Predicted unusual protein kinase regulating ubiquinone biosynthesis, AarF/ABC1/UbiB family</fullName>
    </submittedName>
    <submittedName>
        <fullName evidence="6">Putative unusual protein kinase regulating ubiquinone biosynthesis (AarF/ABC1/UbiB family)</fullName>
    </submittedName>
</protein>
<evidence type="ECO:0000256" key="2">
    <source>
        <dbReference type="ARBA" id="ARBA00022679"/>
    </source>
</evidence>
<dbReference type="PANTHER" id="PTHR43851">
    <property type="match status" value="1"/>
</dbReference>
<gene>
    <name evidence="6" type="ORF">BCF38_10448</name>
    <name evidence="7" type="ORF">SAMN05421539_10448</name>
</gene>
<evidence type="ECO:0000256" key="1">
    <source>
        <dbReference type="ARBA" id="ARBA00009670"/>
    </source>
</evidence>
<evidence type="ECO:0000313" key="7">
    <source>
        <dbReference type="EMBL" id="SSA45756.1"/>
    </source>
</evidence>
<keyword evidence="7" id="KW-0418">Kinase</keyword>
<keyword evidence="7" id="KW-0830">Ubiquinone</keyword>
<dbReference type="PANTHER" id="PTHR43851:SF3">
    <property type="entry name" value="COENZYME Q8"/>
    <property type="match status" value="1"/>
</dbReference>
<dbReference type="InterPro" id="IPR004147">
    <property type="entry name" value="ABC1_dom"/>
</dbReference>
<dbReference type="CDD" id="cd13970">
    <property type="entry name" value="ABC1_ADCK3"/>
    <property type="match status" value="1"/>
</dbReference>
<evidence type="ECO:0000259" key="5">
    <source>
        <dbReference type="Pfam" id="PF03109"/>
    </source>
</evidence>
<feature type="domain" description="ABC1 atypical kinase-like" evidence="5">
    <location>
        <begin position="101"/>
        <end position="341"/>
    </location>
</feature>
<evidence type="ECO:0000313" key="9">
    <source>
        <dbReference type="Proteomes" id="UP000251571"/>
    </source>
</evidence>
<dbReference type="InterPro" id="IPR034646">
    <property type="entry name" value="ADCK3_dom"/>
</dbReference>
<dbReference type="SUPFAM" id="SSF56112">
    <property type="entry name" value="Protein kinase-like (PK-like)"/>
    <property type="match status" value="1"/>
</dbReference>
<sequence>MTDRPDFGRPVAVPSGRFTRMGRLGRMTLGVAGSMAAGGAGELLRGRRPARRDLLLTPGNLRRVADELARMRGAAMKMGQLLSMDTGEMLPPELSEIMARLRAEADFMPPAQLKKVLAAEWPRDWLRHFARFDVRPIAAASIGQVHRAQLKDGRDVAVKVQYPGVAGSIDSDVANVAALVRMSGLIPAGFDLVPYVEEARLQLHAETDYEAEGAHMARFAELLSGDDRFAVPQRHDNWTTPRILAMSYLDSRPLETLETAPQAERDAVATALLDLLFRELFDFALMQTDPNLANYRYDPERSRIVLLDFGATRALSETTVAQYRDLMRAGLSGDADAVREAAQAIGFLDETVTADHAARILSMMEMVFAPLRSGLYDFGDPALSRRLQAEGMALGENGFVPPPLPIDALFLQRKIAGLFLICAKLRARVDVAGLLRPHI</sequence>
<dbReference type="EMBL" id="QGDJ01000004">
    <property type="protein sequence ID" value="PWJ19117.1"/>
    <property type="molecule type" value="Genomic_DNA"/>
</dbReference>
<dbReference type="Proteomes" id="UP000245839">
    <property type="component" value="Unassembled WGS sequence"/>
</dbReference>
<dbReference type="InterPro" id="IPR051409">
    <property type="entry name" value="Atypical_kinase_ADCK"/>
</dbReference>
<organism evidence="7 9">
    <name type="scientific">Jannaschia seohaensis</name>
    <dbReference type="NCBI Taxonomy" id="475081"/>
    <lineage>
        <taxon>Bacteria</taxon>
        <taxon>Pseudomonadati</taxon>
        <taxon>Pseudomonadota</taxon>
        <taxon>Alphaproteobacteria</taxon>
        <taxon>Rhodobacterales</taxon>
        <taxon>Roseobacteraceae</taxon>
        <taxon>Jannaschia</taxon>
    </lineage>
</organism>
<evidence type="ECO:0000256" key="3">
    <source>
        <dbReference type="ARBA" id="ARBA00022741"/>
    </source>
</evidence>
<evidence type="ECO:0000313" key="6">
    <source>
        <dbReference type="EMBL" id="PWJ19117.1"/>
    </source>
</evidence>
<dbReference type="RefSeq" id="WP_109564236.1">
    <property type="nucleotide sequence ID" value="NZ_QGDJ01000004.1"/>
</dbReference>